<dbReference type="Gene3D" id="3.30.2320.20">
    <property type="entry name" value="Class I aminoacyl-tRNA synthetases (RS)"/>
    <property type="match status" value="1"/>
</dbReference>
<dbReference type="SUPFAM" id="SSF50677">
    <property type="entry name" value="ValRS/IleRS/LeuRS editing domain"/>
    <property type="match status" value="1"/>
</dbReference>
<accession>D2EGM7</accession>
<evidence type="ECO:0000256" key="5">
    <source>
        <dbReference type="ARBA" id="ARBA00022840"/>
    </source>
</evidence>
<feature type="domain" description="Aminoacyl-tRNA synthetase class Ia" evidence="9">
    <location>
        <begin position="15"/>
        <end position="647"/>
    </location>
</feature>
<organism evidence="11 12">
    <name type="scientific">Candidatus Parvarchaeum acidiphilum ARMAN-4</name>
    <dbReference type="NCBI Taxonomy" id="662760"/>
    <lineage>
        <taxon>Archaea</taxon>
        <taxon>Candidatus Parvarchaeota</taxon>
        <taxon>Candidatus Parvarchaeum</taxon>
    </lineage>
</organism>
<dbReference type="PANTHER" id="PTHR45794">
    <property type="entry name" value="LEUCYL-TRNA SYNTHETASE"/>
    <property type="match status" value="1"/>
</dbReference>
<dbReference type="SUPFAM" id="SSF47323">
    <property type="entry name" value="Anticodon-binding domain of a subclass of class I aminoacyl-tRNA synthetases"/>
    <property type="match status" value="1"/>
</dbReference>
<feature type="domain" description="Methionyl/Valyl/Leucyl/Isoleucyl-tRNA synthetase anticodon-binding" evidence="10">
    <location>
        <begin position="679"/>
        <end position="810"/>
    </location>
</feature>
<dbReference type="InterPro" id="IPR009008">
    <property type="entry name" value="Val/Leu/Ile-tRNA-synth_edit"/>
</dbReference>
<evidence type="ECO:0000256" key="6">
    <source>
        <dbReference type="ARBA" id="ARBA00022917"/>
    </source>
</evidence>
<dbReference type="GO" id="GO:0005524">
    <property type="term" value="F:ATP binding"/>
    <property type="evidence" value="ECO:0007669"/>
    <property type="project" value="UniProtKB-KW"/>
</dbReference>
<gene>
    <name evidence="11" type="ORF">BJBARM4_0926</name>
</gene>
<dbReference type="Gene3D" id="3.40.50.620">
    <property type="entry name" value="HUPs"/>
    <property type="match status" value="1"/>
</dbReference>
<dbReference type="InterPro" id="IPR004493">
    <property type="entry name" value="Leu-tRNA-synth_Ia_arc/euk"/>
</dbReference>
<dbReference type="AlphaFoldDB" id="D2EGM7"/>
<evidence type="ECO:0000256" key="4">
    <source>
        <dbReference type="ARBA" id="ARBA00022741"/>
    </source>
</evidence>
<keyword evidence="5" id="KW-0067">ATP-binding</keyword>
<dbReference type="SUPFAM" id="SSF52374">
    <property type="entry name" value="Nucleotidylyl transferase"/>
    <property type="match status" value="1"/>
</dbReference>
<evidence type="ECO:0000313" key="12">
    <source>
        <dbReference type="Proteomes" id="UP000009375"/>
    </source>
</evidence>
<evidence type="ECO:0000259" key="10">
    <source>
        <dbReference type="Pfam" id="PF08264"/>
    </source>
</evidence>
<comment type="similarity">
    <text evidence="1">Belongs to the class-I aminoacyl-tRNA synthetase family.</text>
</comment>
<dbReference type="Gene3D" id="1.10.730.10">
    <property type="entry name" value="Isoleucyl-tRNA Synthetase, Domain 1"/>
    <property type="match status" value="1"/>
</dbReference>
<evidence type="ECO:0000256" key="2">
    <source>
        <dbReference type="ARBA" id="ARBA00013164"/>
    </source>
</evidence>
<dbReference type="GO" id="GO:0006429">
    <property type="term" value="P:leucyl-tRNA aminoacylation"/>
    <property type="evidence" value="ECO:0007669"/>
    <property type="project" value="UniProtKB-UniRule"/>
</dbReference>
<protein>
    <recommendedName>
        <fullName evidence="2 8">Leucine--tRNA ligase</fullName>
        <ecNumber evidence="2 8">6.1.1.4</ecNumber>
    </recommendedName>
</protein>
<sequence>MSKYQLEEIEKKWRNVYNEKKSYEADADEKKEKFFITVPVMYPDGRLHTGHMYTWTRADIFARFQRMMGKNVLFPQGFHMTGGPMAGMSLRLKNGDEAAIKIMKDQGATDEDIKRFAGNPLELGLFFGKTYKNDFNLVGISIDWRRNFILSYTEQYSKFVEWQFRTLKDMDYITQGDHPVVWCPRENTSLGDHDRADGEGESPMEFTIIKFKADKFIMPAATLRPETIYGVSNLWINGKANYKKIRFSNGEEWIVSKEFTEKLPFQKNMAEKIEDFNPSEIIGKTAINPVNGEEIPILDAEFVKTDKNTGIVMSVPMHAPFDYNYYSKKKTEIRLKEPKKIIDVKTNPNLMEEAIKRFGSADEKALENATKYVYKTEFNYGILNENNGQLSGKPVKEAKEEAIELIKKSNAYDNFYETSGEVICRCGAKGLIKLVQNQWFIRYSDKQLKEKTIDWIQKMDIRPDEAKAQIINAVYNMEDKAATRNGGLGTPLPWDKNWLIEPLSDSTIYMAYYTFSHLIKDMEPKEINDEMFDYILLDKKLDKKFPDNIERMKKEFEYWYPLDLRVTAKELITNHIAFFIMTHIAIFNKDKWPRGLGINGWLTVNGKKMSKSKGNTMTIDYVVNNYGADAARLIASASNGMDDAEWDLNNINGFKQKIEFILELTEIIDSFSGDRKLVDEFLWSKINYLIENSEKAYNLMKYKNSLNYSFFEFIENIKDYIDYGGNNKETLKYAITVFARLNHPLFPFVTEEIDNALNKGELLESYQSWPEIKEEQKNEIIENEFDVLKQTLDDINNLLNLINKDPKEIIIGIAEKEKFDIYNKVEEITHRSRDIKEIRKELTINDFVNKLLKNPKRLPNKKLDYELEKKVFIESKEKIKEKYNAEIKIEESSEEKAFPGKPMIIIK</sequence>
<dbReference type="EC" id="6.1.1.4" evidence="2 8"/>
<dbReference type="Pfam" id="PF00133">
    <property type="entry name" value="tRNA-synt_1"/>
    <property type="match status" value="1"/>
</dbReference>
<dbReference type="InterPro" id="IPR014729">
    <property type="entry name" value="Rossmann-like_a/b/a_fold"/>
</dbReference>
<keyword evidence="6" id="KW-0648">Protein biosynthesis</keyword>
<dbReference type="Proteomes" id="UP000009375">
    <property type="component" value="Unassembled WGS sequence"/>
</dbReference>
<dbReference type="NCBIfam" id="TIGR00395">
    <property type="entry name" value="leuS_arch"/>
    <property type="match status" value="1"/>
</dbReference>
<dbReference type="InterPro" id="IPR009080">
    <property type="entry name" value="tRNAsynth_Ia_anticodon-bd"/>
</dbReference>
<dbReference type="InterPro" id="IPR002300">
    <property type="entry name" value="aa-tRNA-synth_Ia"/>
</dbReference>
<name>D2EGM7_PARA4</name>
<dbReference type="InterPro" id="IPR013155">
    <property type="entry name" value="M/V/L/I-tRNA-synth_anticd-bd"/>
</dbReference>
<keyword evidence="3" id="KW-0436">Ligase</keyword>
<dbReference type="Pfam" id="PF08264">
    <property type="entry name" value="Anticodon_1"/>
    <property type="match status" value="1"/>
</dbReference>
<dbReference type="GO" id="GO:0002161">
    <property type="term" value="F:aminoacyl-tRNA deacylase activity"/>
    <property type="evidence" value="ECO:0007669"/>
    <property type="project" value="InterPro"/>
</dbReference>
<evidence type="ECO:0000256" key="8">
    <source>
        <dbReference type="NCBIfam" id="TIGR00395"/>
    </source>
</evidence>
<dbReference type="Gene3D" id="3.90.740.10">
    <property type="entry name" value="Valyl/Leucyl/Isoleucyl-tRNA synthetase, editing domain"/>
    <property type="match status" value="1"/>
</dbReference>
<evidence type="ECO:0000256" key="1">
    <source>
        <dbReference type="ARBA" id="ARBA00005594"/>
    </source>
</evidence>
<evidence type="ECO:0000256" key="3">
    <source>
        <dbReference type="ARBA" id="ARBA00022598"/>
    </source>
</evidence>
<evidence type="ECO:0000259" key="9">
    <source>
        <dbReference type="Pfam" id="PF00133"/>
    </source>
</evidence>
<keyword evidence="4" id="KW-0547">Nucleotide-binding</keyword>
<dbReference type="PANTHER" id="PTHR45794:SF1">
    <property type="entry name" value="LEUCINE--TRNA LIGASE, CYTOPLASMIC"/>
    <property type="match status" value="1"/>
</dbReference>
<proteinExistence type="inferred from homology"/>
<reference evidence="11 12" key="1">
    <citation type="journal article" date="2010" name="Proc. Natl. Acad. Sci. U.S.A.">
        <title>Enigmatic, ultrasmall, uncultivated Archaea.</title>
        <authorList>
            <person name="Baker B.J."/>
            <person name="Comolli L.R."/>
            <person name="Dick G.J."/>
            <person name="Hauser L.J."/>
            <person name="Hyatt D."/>
            <person name="Dill B.D."/>
            <person name="Land M.L."/>
            <person name="Verberkmoes N.C."/>
            <person name="Hettich R.L."/>
            <person name="Banfield J.F."/>
        </authorList>
    </citation>
    <scope>NUCLEOTIDE SEQUENCE [LARGE SCALE GENOMIC DNA]</scope>
</reference>
<evidence type="ECO:0000313" key="11">
    <source>
        <dbReference type="EMBL" id="EEZ92502.1"/>
    </source>
</evidence>
<dbReference type="EMBL" id="GG730076">
    <property type="protein sequence ID" value="EEZ92502.1"/>
    <property type="molecule type" value="Genomic_DNA"/>
</dbReference>
<dbReference type="GO" id="GO:0004823">
    <property type="term" value="F:leucine-tRNA ligase activity"/>
    <property type="evidence" value="ECO:0007669"/>
    <property type="project" value="UniProtKB-UniRule"/>
</dbReference>
<evidence type="ECO:0000256" key="7">
    <source>
        <dbReference type="ARBA" id="ARBA00023146"/>
    </source>
</evidence>
<keyword evidence="7 11" id="KW-0030">Aminoacyl-tRNA synthetase</keyword>
<dbReference type="NCBIfam" id="NF008957">
    <property type="entry name" value="PRK12300.1"/>
    <property type="match status" value="1"/>
</dbReference>
<dbReference type="Gene3D" id="1.10.10.720">
    <property type="entry name" value="leucyl-tRNA synthetase"/>
    <property type="match status" value="1"/>
</dbReference>